<dbReference type="EMBL" id="CP016438">
    <property type="protein sequence ID" value="ANS69063.1"/>
    <property type="molecule type" value="Genomic_DNA"/>
</dbReference>
<reference evidence="7 8" key="1">
    <citation type="submission" date="2016-07" db="EMBL/GenBank/DDBJ databases">
        <title>Enhancement of antibiotic productionsby engineered nitrateutilization in actinobacteria.</title>
        <authorList>
            <person name="Meng S.C."/>
        </authorList>
    </citation>
    <scope>NUCLEOTIDE SEQUENCE [LARGE SCALE GENOMIC DNA]</scope>
    <source>
        <strain evidence="7 8">NRRL 2936</strain>
    </source>
</reference>
<dbReference type="RefSeq" id="WP_067442480.1">
    <property type="nucleotide sequence ID" value="NZ_CP016438.1"/>
</dbReference>
<organism evidence="7 8">
    <name type="scientific">Streptomyces lincolnensis</name>
    <dbReference type="NCBI Taxonomy" id="1915"/>
    <lineage>
        <taxon>Bacteria</taxon>
        <taxon>Bacillati</taxon>
        <taxon>Actinomycetota</taxon>
        <taxon>Actinomycetes</taxon>
        <taxon>Kitasatosporales</taxon>
        <taxon>Streptomycetaceae</taxon>
        <taxon>Streptomyces</taxon>
    </lineage>
</organism>
<sequence length="429" mass="44784">MSNPTAHTYRGTRGEDTRLSGAAGRAWLAIALGVAAVGWGANQFAPLLLMYRSELGVATTTVEATYALYAVGLIPGLLLGGPFSDRYGRRRVLVPALIISALASGLLMLAGSGLSWLFVGRLVAGAASGAAFSSGTAWIKELTVSGSGQDEHTGARRATIGMTTGFAVGPLIAGLLAQLAPNPVVSSYLPHVALTLAAVPFVLRTPEVHRPNEEARLWSPLRLPEASSRRFWSVIAPLAPWVFGASSIALAYLPGLVLDRLGDNALMFSAVVTMLTMVAGIAVQPLARRVNHPDKPRLIATSLSIVVAGLLLGALAATTVHWWLVGIAALVLGAGYGCCLVCGLMEVQRMASAENLGRLTAIFQAFAYLGFGAPYLLAVIEHVVPASELLLLTAVPAVLTLAWTTYRAAHGPDPAKRRKTTASGSAVRG</sequence>
<dbReference type="PANTHER" id="PTHR23517:SF13">
    <property type="entry name" value="MAJOR FACILITATOR SUPERFAMILY MFS_1"/>
    <property type="match status" value="1"/>
</dbReference>
<evidence type="ECO:0000313" key="8">
    <source>
        <dbReference type="Proteomes" id="UP000092598"/>
    </source>
</evidence>
<evidence type="ECO:0000256" key="4">
    <source>
        <dbReference type="ARBA" id="ARBA00022692"/>
    </source>
</evidence>
<dbReference type="GO" id="GO:0005886">
    <property type="term" value="C:plasma membrane"/>
    <property type="evidence" value="ECO:0007669"/>
    <property type="project" value="UniProtKB-SubCell"/>
</dbReference>
<keyword evidence="3" id="KW-1003">Cell membrane</keyword>
<dbReference type="InterPro" id="IPR011701">
    <property type="entry name" value="MFS"/>
</dbReference>
<evidence type="ECO:0000313" key="7">
    <source>
        <dbReference type="EMBL" id="ANS69063.1"/>
    </source>
</evidence>
<dbReference type="SUPFAM" id="SSF103473">
    <property type="entry name" value="MFS general substrate transporter"/>
    <property type="match status" value="1"/>
</dbReference>
<dbReference type="Gene3D" id="1.20.1250.20">
    <property type="entry name" value="MFS general substrate transporter like domains"/>
    <property type="match status" value="1"/>
</dbReference>
<dbReference type="KEGG" id="sls:SLINC_6839"/>
<dbReference type="InterPro" id="IPR036259">
    <property type="entry name" value="MFS_trans_sf"/>
</dbReference>
<dbReference type="AlphaFoldDB" id="A0A1B1MKK2"/>
<dbReference type="InterPro" id="IPR020846">
    <property type="entry name" value="MFS_dom"/>
</dbReference>
<dbReference type="PATRIC" id="fig|1915.4.peg.7542"/>
<keyword evidence="2" id="KW-0813">Transport</keyword>
<dbReference type="InterPro" id="IPR005829">
    <property type="entry name" value="Sugar_transporter_CS"/>
</dbReference>
<gene>
    <name evidence="7" type="ORF">SLINC_6839</name>
</gene>
<keyword evidence="6" id="KW-0472">Membrane</keyword>
<dbReference type="GO" id="GO:0022857">
    <property type="term" value="F:transmembrane transporter activity"/>
    <property type="evidence" value="ECO:0007669"/>
    <property type="project" value="InterPro"/>
</dbReference>
<evidence type="ECO:0000256" key="2">
    <source>
        <dbReference type="ARBA" id="ARBA00022448"/>
    </source>
</evidence>
<dbReference type="InterPro" id="IPR050171">
    <property type="entry name" value="MFS_Transporters"/>
</dbReference>
<dbReference type="PANTHER" id="PTHR23517">
    <property type="entry name" value="RESISTANCE PROTEIN MDTM, PUTATIVE-RELATED-RELATED"/>
    <property type="match status" value="1"/>
</dbReference>
<name>A0A1B1MKK2_STRLN</name>
<dbReference type="STRING" id="1915.SLINC_6839"/>
<evidence type="ECO:0000256" key="3">
    <source>
        <dbReference type="ARBA" id="ARBA00022475"/>
    </source>
</evidence>
<keyword evidence="5" id="KW-1133">Transmembrane helix</keyword>
<comment type="subcellular location">
    <subcellularLocation>
        <location evidence="1">Cell membrane</location>
        <topology evidence="1">Multi-pass membrane protein</topology>
    </subcellularLocation>
</comment>
<dbReference type="PROSITE" id="PS50850">
    <property type="entry name" value="MFS"/>
    <property type="match status" value="1"/>
</dbReference>
<protein>
    <submittedName>
        <fullName evidence="7">Major facilitator superfamily multidrug resistance protein</fullName>
    </submittedName>
</protein>
<accession>A0A1B1MKK2</accession>
<keyword evidence="8" id="KW-1185">Reference proteome</keyword>
<keyword evidence="4" id="KW-0812">Transmembrane</keyword>
<dbReference type="Proteomes" id="UP000092598">
    <property type="component" value="Chromosome"/>
</dbReference>
<dbReference type="PROSITE" id="PS00216">
    <property type="entry name" value="SUGAR_TRANSPORT_1"/>
    <property type="match status" value="1"/>
</dbReference>
<evidence type="ECO:0000256" key="6">
    <source>
        <dbReference type="ARBA" id="ARBA00023136"/>
    </source>
</evidence>
<evidence type="ECO:0000256" key="5">
    <source>
        <dbReference type="ARBA" id="ARBA00022989"/>
    </source>
</evidence>
<evidence type="ECO:0000256" key="1">
    <source>
        <dbReference type="ARBA" id="ARBA00004651"/>
    </source>
</evidence>
<dbReference type="OrthoDB" id="5242249at2"/>
<dbReference type="Pfam" id="PF07690">
    <property type="entry name" value="MFS_1"/>
    <property type="match status" value="1"/>
</dbReference>
<proteinExistence type="predicted"/>